<name>A0A6L7GX68_9ACTN</name>
<evidence type="ECO:0000313" key="2">
    <source>
        <dbReference type="Proteomes" id="UP000475545"/>
    </source>
</evidence>
<accession>A0A6L7GX68</accession>
<keyword evidence="2" id="KW-1185">Reference proteome</keyword>
<dbReference type="Proteomes" id="UP000475545">
    <property type="component" value="Unassembled WGS sequence"/>
</dbReference>
<organism evidence="1 2">
    <name type="scientific">Gordonia mangrovi</name>
    <dbReference type="NCBI Taxonomy" id="2665643"/>
    <lineage>
        <taxon>Bacteria</taxon>
        <taxon>Bacillati</taxon>
        <taxon>Actinomycetota</taxon>
        <taxon>Actinomycetes</taxon>
        <taxon>Mycobacteriales</taxon>
        <taxon>Gordoniaceae</taxon>
        <taxon>Gordonia</taxon>
    </lineage>
</organism>
<proteinExistence type="predicted"/>
<comment type="caution">
    <text evidence="1">The sequence shown here is derived from an EMBL/GenBank/DDBJ whole genome shotgun (WGS) entry which is preliminary data.</text>
</comment>
<dbReference type="AlphaFoldDB" id="A0A6L7GX68"/>
<sequence>MTDQTASVLKAGQRLASTVCTTQVIIIKAAEEFSLECGGHPMSADLSGGEIGTPADGLDAGTLIGKRYVLPESEAVEVMATRGGSGSLSIDGVVLTLKDSKPLPASD</sequence>
<gene>
    <name evidence="1" type="ORF">GIY30_22760</name>
</gene>
<reference evidence="1 2" key="1">
    <citation type="submission" date="2019-11" db="EMBL/GenBank/DDBJ databases">
        <title>Gordonia sp. nov., a novel actinobacterium isolated from mangrove soil in Hainan.</title>
        <authorList>
            <person name="Huang X."/>
            <person name="Xie Y."/>
            <person name="Chu X."/>
            <person name="Xiao K."/>
        </authorList>
    </citation>
    <scope>NUCLEOTIDE SEQUENCE [LARGE SCALE GENOMIC DNA]</scope>
    <source>
        <strain evidence="1 2">HNM0687</strain>
    </source>
</reference>
<evidence type="ECO:0000313" key="1">
    <source>
        <dbReference type="EMBL" id="MXP24162.1"/>
    </source>
</evidence>
<protein>
    <submittedName>
        <fullName evidence="1">Uncharacterized protein</fullName>
    </submittedName>
</protein>
<dbReference type="EMBL" id="WMBR01000009">
    <property type="protein sequence ID" value="MXP24162.1"/>
    <property type="molecule type" value="Genomic_DNA"/>
</dbReference>